<accession>A0AA40CME6</accession>
<proteinExistence type="predicted"/>
<comment type="caution">
    <text evidence="2">The sequence shown here is derived from an EMBL/GenBank/DDBJ whole genome shotgun (WGS) entry which is preliminary data.</text>
</comment>
<feature type="region of interest" description="Disordered" evidence="1">
    <location>
        <begin position="17"/>
        <end position="94"/>
    </location>
</feature>
<evidence type="ECO:0000313" key="2">
    <source>
        <dbReference type="EMBL" id="KAK0643895.1"/>
    </source>
</evidence>
<evidence type="ECO:0000256" key="1">
    <source>
        <dbReference type="SAM" id="MobiDB-lite"/>
    </source>
</evidence>
<evidence type="ECO:0000313" key="3">
    <source>
        <dbReference type="Proteomes" id="UP001174936"/>
    </source>
</evidence>
<keyword evidence="3" id="KW-1185">Reference proteome</keyword>
<dbReference type="EMBL" id="JAULSV010000005">
    <property type="protein sequence ID" value="KAK0643895.1"/>
    <property type="molecule type" value="Genomic_DNA"/>
</dbReference>
<dbReference type="Proteomes" id="UP001174936">
    <property type="component" value="Unassembled WGS sequence"/>
</dbReference>
<protein>
    <submittedName>
        <fullName evidence="2">Uncharacterized protein</fullName>
    </submittedName>
</protein>
<sequence>MSTHAALAPRVSTSYLMPPFIQHPHHPQPTVSHVGQPPPPSHTVRNSPRSALPRSRHPAPPCTKITASPYKRPVCPTRAPQLTYFRPTTLPPEP</sequence>
<name>A0AA40CME6_9PEZI</name>
<organism evidence="2 3">
    <name type="scientific">Cercophora newfieldiana</name>
    <dbReference type="NCBI Taxonomy" id="92897"/>
    <lineage>
        <taxon>Eukaryota</taxon>
        <taxon>Fungi</taxon>
        <taxon>Dikarya</taxon>
        <taxon>Ascomycota</taxon>
        <taxon>Pezizomycotina</taxon>
        <taxon>Sordariomycetes</taxon>
        <taxon>Sordariomycetidae</taxon>
        <taxon>Sordariales</taxon>
        <taxon>Lasiosphaeriaceae</taxon>
        <taxon>Cercophora</taxon>
    </lineage>
</organism>
<dbReference type="AlphaFoldDB" id="A0AA40CME6"/>
<reference evidence="2" key="1">
    <citation type="submission" date="2023-06" db="EMBL/GenBank/DDBJ databases">
        <title>Genome-scale phylogeny and comparative genomics of the fungal order Sordariales.</title>
        <authorList>
            <consortium name="Lawrence Berkeley National Laboratory"/>
            <person name="Hensen N."/>
            <person name="Bonometti L."/>
            <person name="Westerberg I."/>
            <person name="Brannstrom I.O."/>
            <person name="Guillou S."/>
            <person name="Cros-Aarteil S."/>
            <person name="Calhoun S."/>
            <person name="Haridas S."/>
            <person name="Kuo A."/>
            <person name="Mondo S."/>
            <person name="Pangilinan J."/>
            <person name="Riley R."/>
            <person name="Labutti K."/>
            <person name="Andreopoulos B."/>
            <person name="Lipzen A."/>
            <person name="Chen C."/>
            <person name="Yanf M."/>
            <person name="Daum C."/>
            <person name="Ng V."/>
            <person name="Clum A."/>
            <person name="Steindorff A."/>
            <person name="Ohm R."/>
            <person name="Martin F."/>
            <person name="Silar P."/>
            <person name="Natvig D."/>
            <person name="Lalanne C."/>
            <person name="Gautier V."/>
            <person name="Ament-Velasquez S.L."/>
            <person name="Kruys A."/>
            <person name="Hutchinson M.I."/>
            <person name="Powell A.J."/>
            <person name="Barry K."/>
            <person name="Miller A.N."/>
            <person name="Grigoriev I.V."/>
            <person name="Debuchy R."/>
            <person name="Gladieux P."/>
            <person name="Thoren M.H."/>
            <person name="Johannesson H."/>
        </authorList>
    </citation>
    <scope>NUCLEOTIDE SEQUENCE</scope>
    <source>
        <strain evidence="2">SMH2532-1</strain>
    </source>
</reference>
<gene>
    <name evidence="2" type="ORF">B0T16DRAFT_416814</name>
</gene>